<reference evidence="4" key="1">
    <citation type="submission" date="2015-09" db="EMBL/GenBank/DDBJ databases">
        <authorList>
            <person name="Rodrigo-Torres L."/>
            <person name="Arahal D.R."/>
        </authorList>
    </citation>
    <scope>NUCLEOTIDE SEQUENCE [LARGE SCALE GENOMIC DNA]</scope>
    <source>
        <strain evidence="4">CECT 5091</strain>
    </source>
</reference>
<dbReference type="Pfam" id="PF13936">
    <property type="entry name" value="HTH_38"/>
    <property type="match status" value="1"/>
</dbReference>
<dbReference type="InterPro" id="IPR025246">
    <property type="entry name" value="IS30-like_HTH"/>
</dbReference>
<dbReference type="CDD" id="cd03768">
    <property type="entry name" value="SR_ResInv"/>
    <property type="match status" value="1"/>
</dbReference>
<dbReference type="InterPro" id="IPR036162">
    <property type="entry name" value="Resolvase-like_N_sf"/>
</dbReference>
<dbReference type="Gene3D" id="1.10.10.60">
    <property type="entry name" value="Homeodomain-like"/>
    <property type="match status" value="1"/>
</dbReference>
<sequence length="188" mass="20689">MVKIGYARVSSKWYRSEVQLSELKRQGCDRIWSDTAQDTTNRARTLEEFLADVSAGDVIVVSRLSAIADSIAELFNLLERLHEKGAAFRSMSEPWINTEGGRAGMVLEVLGGVIDYELGLADLESRTVEDRPKSFGLSKGRPKKLSAKEREEAISLLSMGKTAAEIGRMLGVSRSTISRIKTLQAKPG</sequence>
<comment type="similarity">
    <text evidence="1">Belongs to the site-specific recombinase resolvase family.</text>
</comment>
<dbReference type="SMART" id="SM00857">
    <property type="entry name" value="Resolvase"/>
    <property type="match status" value="1"/>
</dbReference>
<feature type="domain" description="Resolvase/invertase-type recombinase catalytic" evidence="2">
    <location>
        <begin position="2"/>
        <end position="138"/>
    </location>
</feature>
<dbReference type="RefSeq" id="WP_058283817.1">
    <property type="nucleotide sequence ID" value="NZ_CYUD01000019.1"/>
</dbReference>
<protein>
    <submittedName>
        <fullName evidence="3">DNA-invertase hin</fullName>
    </submittedName>
</protein>
<accession>A0A0P1IK40</accession>
<dbReference type="SUPFAM" id="SSF53041">
    <property type="entry name" value="Resolvase-like"/>
    <property type="match status" value="1"/>
</dbReference>
<dbReference type="GO" id="GO:0000150">
    <property type="term" value="F:DNA strand exchange activity"/>
    <property type="evidence" value="ECO:0007669"/>
    <property type="project" value="InterPro"/>
</dbReference>
<gene>
    <name evidence="3" type="primary">hin_4</name>
    <name evidence="3" type="ORF">RUE5091_04207</name>
</gene>
<evidence type="ECO:0000256" key="1">
    <source>
        <dbReference type="ARBA" id="ARBA00009913"/>
    </source>
</evidence>
<keyword evidence="4" id="KW-1185">Reference proteome</keyword>
<dbReference type="InterPro" id="IPR006119">
    <property type="entry name" value="Resolv_N"/>
</dbReference>
<dbReference type="InterPro" id="IPR009057">
    <property type="entry name" value="Homeodomain-like_sf"/>
</dbReference>
<name>A0A0P1IK40_9RHOB</name>
<dbReference type="Proteomes" id="UP000051260">
    <property type="component" value="Unassembled WGS sequence"/>
</dbReference>
<dbReference type="Gene3D" id="3.40.50.1390">
    <property type="entry name" value="Resolvase, N-terminal catalytic domain"/>
    <property type="match status" value="1"/>
</dbReference>
<dbReference type="AlphaFoldDB" id="A0A0P1IK40"/>
<evidence type="ECO:0000313" key="3">
    <source>
        <dbReference type="EMBL" id="CUK18134.1"/>
    </source>
</evidence>
<dbReference type="CDD" id="cd00569">
    <property type="entry name" value="HTH_Hin_like"/>
    <property type="match status" value="1"/>
</dbReference>
<organism evidence="3 4">
    <name type="scientific">Ruegeria denitrificans</name>
    <dbReference type="NCBI Taxonomy" id="1715692"/>
    <lineage>
        <taxon>Bacteria</taxon>
        <taxon>Pseudomonadati</taxon>
        <taxon>Pseudomonadota</taxon>
        <taxon>Alphaproteobacteria</taxon>
        <taxon>Rhodobacterales</taxon>
        <taxon>Roseobacteraceae</taxon>
        <taxon>Ruegeria</taxon>
    </lineage>
</organism>
<dbReference type="OrthoDB" id="2290206at2"/>
<evidence type="ECO:0000313" key="4">
    <source>
        <dbReference type="Proteomes" id="UP000051260"/>
    </source>
</evidence>
<dbReference type="SUPFAM" id="SSF46689">
    <property type="entry name" value="Homeodomain-like"/>
    <property type="match status" value="1"/>
</dbReference>
<dbReference type="Pfam" id="PF00239">
    <property type="entry name" value="Resolvase"/>
    <property type="match status" value="1"/>
</dbReference>
<dbReference type="EMBL" id="CYUD01000019">
    <property type="protein sequence ID" value="CUK18134.1"/>
    <property type="molecule type" value="Genomic_DNA"/>
</dbReference>
<dbReference type="PROSITE" id="PS51736">
    <property type="entry name" value="RECOMBINASES_3"/>
    <property type="match status" value="1"/>
</dbReference>
<dbReference type="GO" id="GO:0003677">
    <property type="term" value="F:DNA binding"/>
    <property type="evidence" value="ECO:0007669"/>
    <property type="project" value="InterPro"/>
</dbReference>
<evidence type="ECO:0000259" key="2">
    <source>
        <dbReference type="PROSITE" id="PS51736"/>
    </source>
</evidence>
<proteinExistence type="inferred from homology"/>